<evidence type="ECO:0000313" key="3">
    <source>
        <dbReference type="Proteomes" id="UP000704068"/>
    </source>
</evidence>
<dbReference type="Proteomes" id="UP000704068">
    <property type="component" value="Unassembled WGS sequence"/>
</dbReference>
<protein>
    <submittedName>
        <fullName evidence="2">HD domain-containing protein</fullName>
    </submittedName>
</protein>
<evidence type="ECO:0000313" key="2">
    <source>
        <dbReference type="EMBL" id="MBF0970312.1"/>
    </source>
</evidence>
<dbReference type="Gene3D" id="1.10.3210.10">
    <property type="entry name" value="Hypothetical protein af1432"/>
    <property type="match status" value="1"/>
</dbReference>
<feature type="domain" description="HD" evidence="1">
    <location>
        <begin position="58"/>
        <end position="200"/>
    </location>
</feature>
<dbReference type="InterPro" id="IPR006674">
    <property type="entry name" value="HD_domain"/>
</dbReference>
<dbReference type="SUPFAM" id="SSF109604">
    <property type="entry name" value="HD-domain/PDEase-like"/>
    <property type="match status" value="1"/>
</dbReference>
<evidence type="ECO:0000259" key="1">
    <source>
        <dbReference type="Pfam" id="PF01966"/>
    </source>
</evidence>
<name>A0A929RYR8_9BACT</name>
<dbReference type="EMBL" id="JABZGR010000010">
    <property type="protein sequence ID" value="MBF0970312.1"/>
    <property type="molecule type" value="Genomic_DNA"/>
</dbReference>
<comment type="caution">
    <text evidence="2">The sequence shown here is derived from an EMBL/GenBank/DDBJ whole genome shotgun (WGS) entry which is preliminary data.</text>
</comment>
<dbReference type="RefSeq" id="WP_303763640.1">
    <property type="nucleotide sequence ID" value="NZ_JABZGR010000010.1"/>
</dbReference>
<dbReference type="AlphaFoldDB" id="A0A929RYR8"/>
<sequence>MNNEEIQKHKAEFIDLCHRYIKRKGLEELLSYLEQSDFYTAPSSTNFHLNEEGGLCLHSMNVFHTALRLNQAVLQPALDGGKANFTKEIAEESIAICALFHDLCKIKLYHKAEKWKKDEEGRWVTYPSFEIQDDFPFGHGEKSCFIINWYLHLMREELLAIRWHMGMFDMGEQGSSMRFSFRAALEKTPLVALLHAADFLSSNCLEKTTQWK</sequence>
<gene>
    <name evidence="2" type="ORF">HXK21_04645</name>
</gene>
<proteinExistence type="predicted"/>
<dbReference type="Pfam" id="PF01966">
    <property type="entry name" value="HD"/>
    <property type="match status" value="1"/>
</dbReference>
<organism evidence="2 3">
    <name type="scientific">Alloprevotella tannerae</name>
    <dbReference type="NCBI Taxonomy" id="76122"/>
    <lineage>
        <taxon>Bacteria</taxon>
        <taxon>Pseudomonadati</taxon>
        <taxon>Bacteroidota</taxon>
        <taxon>Bacteroidia</taxon>
        <taxon>Bacteroidales</taxon>
        <taxon>Prevotellaceae</taxon>
        <taxon>Alloprevotella</taxon>
    </lineage>
</organism>
<accession>A0A929RYR8</accession>
<reference evidence="2" key="1">
    <citation type="submission" date="2020-04" db="EMBL/GenBank/DDBJ databases">
        <title>Deep metagenomics examines the oral microbiome during advanced dental caries in children, revealing novel taxa and co-occurrences with host molecules.</title>
        <authorList>
            <person name="Baker J.L."/>
            <person name="Morton J.T."/>
            <person name="Dinis M."/>
            <person name="Alvarez R."/>
            <person name="Tran N.C."/>
            <person name="Knight R."/>
            <person name="Edlund A."/>
        </authorList>
    </citation>
    <scope>NUCLEOTIDE SEQUENCE</scope>
    <source>
        <strain evidence="2">JCVI_34_bin.1</strain>
    </source>
</reference>